<gene>
    <name evidence="2" type="ORF">ACFFGG_04385</name>
</gene>
<comment type="caution">
    <text evidence="2">The sequence shown here is derived from an EMBL/GenBank/DDBJ whole genome shotgun (WGS) entry which is preliminary data.</text>
</comment>
<sequence>MSPTQRPHWPSLPAALALAVGLAVSPPLCAQSDVPAAVTPRATVPAQAPPRVVAYLGLGPSESVKLCMNEVRDELEKAGWSFDGQVRLEWNDVANDPSRYASAAQAMVARRPDVLLATDNPPAEALMNATKELPIVVMGPTNIGKVLDAQLRPLANVTGVSLGLKGQFAIKPMEMLLRAFPQARRIGMISNRDNIGHERAQGLGLFADMLQQADVEGLRVRFSGKDDIARAWDELARLGVDAVLIWPDSSVFLGEHAQQALRVRLPAISHSSWFATRHGGLLSYGSIGRVSMCGRGARYVNQILRGRPLAELPVEELYEAALVVNLDTAERIGVTLPSALIERADRLIRPGERTLAPTADAHLPAAR</sequence>
<dbReference type="PANTHER" id="PTHR35271">
    <property type="entry name" value="ABC TRANSPORTER, SUBSTRATE-BINDING LIPOPROTEIN-RELATED"/>
    <property type="match status" value="1"/>
</dbReference>
<keyword evidence="1" id="KW-0732">Signal</keyword>
<evidence type="ECO:0000313" key="2">
    <source>
        <dbReference type="EMBL" id="MFC0591787.1"/>
    </source>
</evidence>
<dbReference type="Gene3D" id="3.40.50.2300">
    <property type="match status" value="2"/>
</dbReference>
<dbReference type="InterPro" id="IPR007487">
    <property type="entry name" value="ABC_transpt-TYRBP-like"/>
</dbReference>
<protein>
    <submittedName>
        <fullName evidence="2">ABC transporter substrate-binding protein</fullName>
    </submittedName>
</protein>
<dbReference type="InterPro" id="IPR028082">
    <property type="entry name" value="Peripla_BP_I"/>
</dbReference>
<accession>A0ABV6PPL4</accession>
<evidence type="ECO:0000313" key="3">
    <source>
        <dbReference type="Proteomes" id="UP001589834"/>
    </source>
</evidence>
<feature type="chain" id="PRO_5046123184" evidence="1">
    <location>
        <begin position="31"/>
        <end position="367"/>
    </location>
</feature>
<keyword evidence="3" id="KW-1185">Reference proteome</keyword>
<dbReference type="SUPFAM" id="SSF53822">
    <property type="entry name" value="Periplasmic binding protein-like I"/>
    <property type="match status" value="1"/>
</dbReference>
<proteinExistence type="predicted"/>
<dbReference type="Pfam" id="PF04392">
    <property type="entry name" value="ABC_sub_bind"/>
    <property type="match status" value="1"/>
</dbReference>
<name>A0ABV6PPL4_9BURK</name>
<dbReference type="Proteomes" id="UP001589834">
    <property type="component" value="Unassembled WGS sequence"/>
</dbReference>
<reference evidence="2 3" key="1">
    <citation type="submission" date="2024-09" db="EMBL/GenBank/DDBJ databases">
        <authorList>
            <person name="Sun Q."/>
            <person name="Mori K."/>
        </authorList>
    </citation>
    <scope>NUCLEOTIDE SEQUENCE [LARGE SCALE GENOMIC DNA]</scope>
    <source>
        <strain evidence="2 3">NCAIM B.02336</strain>
    </source>
</reference>
<dbReference type="EMBL" id="JBHLTN010000007">
    <property type="protein sequence ID" value="MFC0591787.1"/>
    <property type="molecule type" value="Genomic_DNA"/>
</dbReference>
<dbReference type="PANTHER" id="PTHR35271:SF1">
    <property type="entry name" value="ABC TRANSPORTER, SUBSTRATE-BINDING LIPOPROTEIN"/>
    <property type="match status" value="1"/>
</dbReference>
<dbReference type="CDD" id="cd06325">
    <property type="entry name" value="PBP1_ABC_unchar_transporter"/>
    <property type="match status" value="1"/>
</dbReference>
<organism evidence="2 3">
    <name type="scientific">Ottowia pentelensis</name>
    <dbReference type="NCBI Taxonomy" id="511108"/>
    <lineage>
        <taxon>Bacteria</taxon>
        <taxon>Pseudomonadati</taxon>
        <taxon>Pseudomonadota</taxon>
        <taxon>Betaproteobacteria</taxon>
        <taxon>Burkholderiales</taxon>
        <taxon>Comamonadaceae</taxon>
        <taxon>Ottowia</taxon>
    </lineage>
</organism>
<dbReference type="RefSeq" id="WP_377480253.1">
    <property type="nucleotide sequence ID" value="NZ_JBHLTN010000007.1"/>
</dbReference>
<feature type="signal peptide" evidence="1">
    <location>
        <begin position="1"/>
        <end position="30"/>
    </location>
</feature>
<evidence type="ECO:0000256" key="1">
    <source>
        <dbReference type="SAM" id="SignalP"/>
    </source>
</evidence>